<gene>
    <name evidence="3" type="ORF">J2Z76_001302</name>
</gene>
<reference evidence="3 4" key="1">
    <citation type="submission" date="2021-03" db="EMBL/GenBank/DDBJ databases">
        <title>Genomic Encyclopedia of Type Strains, Phase IV (KMG-IV): sequencing the most valuable type-strain genomes for metagenomic binning, comparative biology and taxonomic classification.</title>
        <authorList>
            <person name="Goeker M."/>
        </authorList>
    </citation>
    <scope>NUCLEOTIDE SEQUENCE [LARGE SCALE GENOMIC DNA]</scope>
    <source>
        <strain evidence="3 4">DSM 24004</strain>
    </source>
</reference>
<dbReference type="Gene3D" id="1.10.8.10">
    <property type="entry name" value="DNA helicase RuvA subunit, C-terminal domain"/>
    <property type="match status" value="1"/>
</dbReference>
<dbReference type="InterPro" id="IPR009060">
    <property type="entry name" value="UBA-like_sf"/>
</dbReference>
<sequence length="191" mass="21109">MDMNNDEKLKKIDEIVNRTYVSYETAKQALEDSDGDILEAVILIENKNKSFNSSDAKMKGEQILDEIKKVLKKGNATKVTIKKNNETIVNIPVTAGVVGVMLAPFLATAGVTAALLTQCSVEIVQEDGNVIDVNEKVEKGMEDVKRKAEEMKGTFSESTNEMKDKFSESTNDMKDTISEGAEDVKDSFNQF</sequence>
<organism evidence="3 4">
    <name type="scientific">Sedimentibacter acidaminivorans</name>
    <dbReference type="NCBI Taxonomy" id="913099"/>
    <lineage>
        <taxon>Bacteria</taxon>
        <taxon>Bacillati</taxon>
        <taxon>Bacillota</taxon>
        <taxon>Tissierellia</taxon>
        <taxon>Sedimentibacter</taxon>
    </lineage>
</organism>
<feature type="region of interest" description="Disordered" evidence="1">
    <location>
        <begin position="148"/>
        <end position="191"/>
    </location>
</feature>
<dbReference type="Pfam" id="PF14242">
    <property type="entry name" value="DUF4342"/>
    <property type="match status" value="1"/>
</dbReference>
<protein>
    <recommendedName>
        <fullName evidence="2">DUF4342 domain-containing protein</fullName>
    </recommendedName>
</protein>
<accession>A0ABS4GCN2</accession>
<evidence type="ECO:0000259" key="2">
    <source>
        <dbReference type="Pfam" id="PF14242"/>
    </source>
</evidence>
<proteinExistence type="predicted"/>
<evidence type="ECO:0000256" key="1">
    <source>
        <dbReference type="SAM" id="MobiDB-lite"/>
    </source>
</evidence>
<dbReference type="Gene3D" id="1.20.120.20">
    <property type="entry name" value="Apolipoprotein"/>
    <property type="match status" value="1"/>
</dbReference>
<name>A0ABS4GCN2_9FIRM</name>
<dbReference type="Proteomes" id="UP001519342">
    <property type="component" value="Unassembled WGS sequence"/>
</dbReference>
<dbReference type="SUPFAM" id="SSF46934">
    <property type="entry name" value="UBA-like"/>
    <property type="match status" value="1"/>
</dbReference>
<comment type="caution">
    <text evidence="3">The sequence shown here is derived from an EMBL/GenBank/DDBJ whole genome shotgun (WGS) entry which is preliminary data.</text>
</comment>
<evidence type="ECO:0000313" key="3">
    <source>
        <dbReference type="EMBL" id="MBP1925443.1"/>
    </source>
</evidence>
<dbReference type="EMBL" id="JAGGKS010000003">
    <property type="protein sequence ID" value="MBP1925443.1"/>
    <property type="molecule type" value="Genomic_DNA"/>
</dbReference>
<evidence type="ECO:0000313" key="4">
    <source>
        <dbReference type="Proteomes" id="UP001519342"/>
    </source>
</evidence>
<dbReference type="RefSeq" id="WP_245210363.1">
    <property type="nucleotide sequence ID" value="NZ_JAGGKS010000003.1"/>
</dbReference>
<keyword evidence="4" id="KW-1185">Reference proteome</keyword>
<dbReference type="InterPro" id="IPR025642">
    <property type="entry name" value="DUF4342"/>
</dbReference>
<feature type="compositionally biased region" description="Basic and acidic residues" evidence="1">
    <location>
        <begin position="160"/>
        <end position="191"/>
    </location>
</feature>
<feature type="domain" description="DUF4342" evidence="2">
    <location>
        <begin position="54"/>
        <end position="124"/>
    </location>
</feature>